<protein>
    <submittedName>
        <fullName evidence="1">Coliphage gene of unknown function</fullName>
    </submittedName>
</protein>
<evidence type="ECO:0000313" key="1">
    <source>
        <dbReference type="EMBL" id="AAA72756.1"/>
    </source>
</evidence>
<name>Q37853_BPR17</name>
<dbReference type="EMBL" id="M24823">
    <property type="protein sequence ID" value="AAA72756.1"/>
    <property type="molecule type" value="Genomic_RNA"/>
</dbReference>
<reference evidence="1" key="1">
    <citation type="journal article" date="1973" name="Eur. J. Biochem.">
        <title>A sequence of 50 nucleotides from coliphage R17 RNA.</title>
        <authorList>
            <person name="Rensing U.F."/>
            <person name="Schoenmakers G.G."/>
        </authorList>
    </citation>
    <scope>NUCLEOTIDE SEQUENCE</scope>
</reference>
<organismHost>
    <name type="scientific">Escherichia coli</name>
    <dbReference type="NCBI Taxonomy" id="562"/>
</organismHost>
<proteinExistence type="predicted"/>
<sequence>MHMRCLRRFTFKSFFL</sequence>
<accession>Q37853</accession>
<organism evidence="1">
    <name type="scientific">Enterobacteria phage R17</name>
    <name type="common">Bacteriophage R17</name>
    <dbReference type="NCBI Taxonomy" id="12026"/>
    <lineage>
        <taxon>Viruses</taxon>
        <taxon>Riboviria</taxon>
        <taxon>Orthornavirae</taxon>
        <taxon>Lenarviricota</taxon>
        <taxon>Leviviricetes</taxon>
        <taxon>Norzivirales</taxon>
        <taxon>Fiersviridae</taxon>
        <taxon>Emesvirus</taxon>
        <taxon>Emesvirus zinderi</taxon>
    </lineage>
</organism>